<dbReference type="InterPro" id="IPR050657">
    <property type="entry name" value="Ankyrin_repeat_domain"/>
</dbReference>
<evidence type="ECO:0000256" key="1">
    <source>
        <dbReference type="PROSITE-ProRule" id="PRU00023"/>
    </source>
</evidence>
<feature type="compositionally biased region" description="Polar residues" evidence="2">
    <location>
        <begin position="218"/>
        <end position="232"/>
    </location>
</feature>
<organism evidence="3 4">
    <name type="scientific">Rhinopithecus roxellana</name>
    <name type="common">Golden snub-nosed monkey</name>
    <name type="synonym">Pygathrix roxellana</name>
    <dbReference type="NCBI Taxonomy" id="61622"/>
    <lineage>
        <taxon>Eukaryota</taxon>
        <taxon>Metazoa</taxon>
        <taxon>Chordata</taxon>
        <taxon>Craniata</taxon>
        <taxon>Vertebrata</taxon>
        <taxon>Euteleostomi</taxon>
        <taxon>Mammalia</taxon>
        <taxon>Eutheria</taxon>
        <taxon>Euarchontoglires</taxon>
        <taxon>Primates</taxon>
        <taxon>Haplorrhini</taxon>
        <taxon>Catarrhini</taxon>
        <taxon>Cercopithecidae</taxon>
        <taxon>Colobinae</taxon>
        <taxon>Rhinopithecus</taxon>
    </lineage>
</organism>
<feature type="region of interest" description="Disordered" evidence="2">
    <location>
        <begin position="217"/>
        <end position="258"/>
    </location>
</feature>
<dbReference type="PANTHER" id="PTHR24147">
    <property type="entry name" value="ANKYRIN REPEAT DOMAIN 36-RELATED"/>
    <property type="match status" value="1"/>
</dbReference>
<dbReference type="CTD" id="554226"/>
<proteinExistence type="predicted"/>
<feature type="repeat" description="ANK" evidence="1">
    <location>
        <begin position="104"/>
        <end position="136"/>
    </location>
</feature>
<dbReference type="SMART" id="SM00248">
    <property type="entry name" value="ANK"/>
    <property type="match status" value="4"/>
</dbReference>
<reference evidence="3" key="2">
    <citation type="submission" date="2025-09" db="UniProtKB">
        <authorList>
            <consortium name="Ensembl"/>
        </authorList>
    </citation>
    <scope>IDENTIFICATION</scope>
</reference>
<keyword evidence="1" id="KW-0040">ANK repeat</keyword>
<evidence type="ECO:0000313" key="4">
    <source>
        <dbReference type="Proteomes" id="UP000233200"/>
    </source>
</evidence>
<dbReference type="STRING" id="61622.ENSRROP00000021111"/>
<dbReference type="Gene3D" id="1.25.40.20">
    <property type="entry name" value="Ankyrin repeat-containing domain"/>
    <property type="match status" value="2"/>
</dbReference>
<dbReference type="PANTHER" id="PTHR24147:SF63">
    <property type="entry name" value="ANKYRIN REPEAT DOMAIN-CONTAINING PROTEIN 30A"/>
    <property type="match status" value="1"/>
</dbReference>
<dbReference type="Pfam" id="PF12796">
    <property type="entry name" value="Ank_2"/>
    <property type="match status" value="1"/>
</dbReference>
<dbReference type="KEGG" id="rro:104670536"/>
<protein>
    <submittedName>
        <fullName evidence="3">Ankyrin repeat domain 30B like</fullName>
    </submittedName>
</protein>
<dbReference type="RefSeq" id="XP_030796934.1">
    <property type="nucleotide sequence ID" value="XM_030941074.1"/>
</dbReference>
<dbReference type="Pfam" id="PF00023">
    <property type="entry name" value="Ank"/>
    <property type="match status" value="2"/>
</dbReference>
<dbReference type="PROSITE" id="PS50088">
    <property type="entry name" value="ANK_REPEAT"/>
    <property type="match status" value="4"/>
</dbReference>
<dbReference type="Ensembl" id="ENSRROT00000045299.1">
    <property type="protein sequence ID" value="ENSRROP00000021111.1"/>
    <property type="gene ID" value="ENSRROG00000034476.1"/>
</dbReference>
<dbReference type="GeneTree" id="ENSGT00940000164163"/>
<dbReference type="GeneID" id="104670536"/>
<gene>
    <name evidence="3" type="primary">ANKRD30BL</name>
</gene>
<feature type="repeat" description="ANK" evidence="1">
    <location>
        <begin position="71"/>
        <end position="103"/>
    </location>
</feature>
<dbReference type="InterPro" id="IPR036770">
    <property type="entry name" value="Ankyrin_rpt-contain_sf"/>
</dbReference>
<feature type="repeat" description="ANK" evidence="1">
    <location>
        <begin position="170"/>
        <end position="202"/>
    </location>
</feature>
<dbReference type="InterPro" id="IPR002110">
    <property type="entry name" value="Ankyrin_rpt"/>
</dbReference>
<dbReference type="SUPFAM" id="SSF48403">
    <property type="entry name" value="Ankyrin repeat"/>
    <property type="match status" value="1"/>
</dbReference>
<sequence>MKRLSAACVKGETGPERPSPFSQLVYTKNDSYVIHHGDLRKIHKAASQGQAWKLERMMKKTTMDLNIKDAKKRTALHWACFNGHAEVVTLLVDRKCQLDVLDGENRTPLMKALQCQREACANILIDSGADPNIVDVYGNTAVHYAVYSENLSVVVKLLSCGADIEVKNKAGHTPLLLAIRKRSEQIVEFLLTKNANANAVDKFKCIHQQLLEYKQKISKNSQNSNPEGTSEGTPEEATPLAERTPGKAEGSVEGTPDE</sequence>
<reference evidence="3" key="1">
    <citation type="submission" date="2025-08" db="UniProtKB">
        <authorList>
            <consortium name="Ensembl"/>
        </authorList>
    </citation>
    <scope>IDENTIFICATION</scope>
</reference>
<evidence type="ECO:0000256" key="2">
    <source>
        <dbReference type="SAM" id="MobiDB-lite"/>
    </source>
</evidence>
<dbReference type="PROSITE" id="PS50297">
    <property type="entry name" value="ANK_REP_REGION"/>
    <property type="match status" value="3"/>
</dbReference>
<name>A0A2K6PX55_RHIRO</name>
<dbReference type="PRINTS" id="PR01415">
    <property type="entry name" value="ANKYRIN"/>
</dbReference>
<feature type="repeat" description="ANK" evidence="1">
    <location>
        <begin position="137"/>
        <end position="169"/>
    </location>
</feature>
<dbReference type="Proteomes" id="UP000233200">
    <property type="component" value="Unplaced"/>
</dbReference>
<dbReference type="OMA" id="CINWGDA"/>
<accession>A0A2K6PX55</accession>
<evidence type="ECO:0000313" key="3">
    <source>
        <dbReference type="Ensembl" id="ENSRROP00000021111.1"/>
    </source>
</evidence>
<keyword evidence="4" id="KW-1185">Reference proteome</keyword>
<dbReference type="OrthoDB" id="9540030at2759"/>
<dbReference type="AlphaFoldDB" id="A0A2K6PX55"/>